<dbReference type="SUPFAM" id="SSF75420">
    <property type="entry name" value="YhbC-like, N-terminal domain"/>
    <property type="match status" value="1"/>
</dbReference>
<dbReference type="AlphaFoldDB" id="A0A6J6HW83"/>
<evidence type="ECO:0000256" key="3">
    <source>
        <dbReference type="SAM" id="MobiDB-lite"/>
    </source>
</evidence>
<protein>
    <submittedName>
        <fullName evidence="6">Unannotated protein</fullName>
    </submittedName>
</protein>
<dbReference type="GO" id="GO:0006412">
    <property type="term" value="P:translation"/>
    <property type="evidence" value="ECO:0007669"/>
    <property type="project" value="TreeGrafter"/>
</dbReference>
<keyword evidence="1" id="KW-0963">Cytoplasm</keyword>
<dbReference type="EMBL" id="CAEZUP010000062">
    <property type="protein sequence ID" value="CAB4615735.1"/>
    <property type="molecule type" value="Genomic_DNA"/>
</dbReference>
<dbReference type="Gene3D" id="3.30.300.70">
    <property type="entry name" value="RimP-like superfamily, N-terminal"/>
    <property type="match status" value="1"/>
</dbReference>
<name>A0A6J6HW83_9ZZZZ</name>
<dbReference type="PANTHER" id="PTHR33867">
    <property type="entry name" value="RIBOSOME MATURATION FACTOR RIMP"/>
    <property type="match status" value="1"/>
</dbReference>
<organism evidence="6">
    <name type="scientific">freshwater metagenome</name>
    <dbReference type="NCBI Taxonomy" id="449393"/>
    <lineage>
        <taxon>unclassified sequences</taxon>
        <taxon>metagenomes</taxon>
        <taxon>ecological metagenomes</taxon>
    </lineage>
</organism>
<dbReference type="Pfam" id="PF17384">
    <property type="entry name" value="DUF150_C"/>
    <property type="match status" value="1"/>
</dbReference>
<evidence type="ECO:0000259" key="5">
    <source>
        <dbReference type="Pfam" id="PF17384"/>
    </source>
</evidence>
<dbReference type="GO" id="GO:0005829">
    <property type="term" value="C:cytosol"/>
    <property type="evidence" value="ECO:0007669"/>
    <property type="project" value="TreeGrafter"/>
</dbReference>
<gene>
    <name evidence="6" type="ORF">UFOPK1835_01387</name>
</gene>
<dbReference type="InterPro" id="IPR003728">
    <property type="entry name" value="Ribosome_maturation_RimP"/>
</dbReference>
<feature type="compositionally biased region" description="Basic and acidic residues" evidence="3">
    <location>
        <begin position="162"/>
        <end position="178"/>
    </location>
</feature>
<dbReference type="PANTHER" id="PTHR33867:SF1">
    <property type="entry name" value="RIBOSOME MATURATION FACTOR RIMP"/>
    <property type="match status" value="1"/>
</dbReference>
<keyword evidence="2" id="KW-0690">Ribosome biogenesis</keyword>
<reference evidence="6" key="1">
    <citation type="submission" date="2020-05" db="EMBL/GenBank/DDBJ databases">
        <authorList>
            <person name="Chiriac C."/>
            <person name="Salcher M."/>
            <person name="Ghai R."/>
            <person name="Kavagutti S V."/>
        </authorList>
    </citation>
    <scope>NUCLEOTIDE SEQUENCE</scope>
</reference>
<dbReference type="InterPro" id="IPR028989">
    <property type="entry name" value="RimP_N"/>
</dbReference>
<feature type="domain" description="Ribosome maturation factor RimP N-terminal" evidence="4">
    <location>
        <begin position="11"/>
        <end position="78"/>
    </location>
</feature>
<evidence type="ECO:0000259" key="4">
    <source>
        <dbReference type="Pfam" id="PF02576"/>
    </source>
</evidence>
<evidence type="ECO:0000256" key="2">
    <source>
        <dbReference type="ARBA" id="ARBA00022517"/>
    </source>
</evidence>
<dbReference type="InterPro" id="IPR036847">
    <property type="entry name" value="RimP_C_sf"/>
</dbReference>
<proteinExistence type="inferred from homology"/>
<dbReference type="InterPro" id="IPR028998">
    <property type="entry name" value="RimP_C"/>
</dbReference>
<sequence length="178" mass="19465">MSISERVRAVIEPIVASQDLELFDLEQAGSIVRVTIDRPGGVDVEAITSTTRALSRALDEHDPIAGNYTLEVSSPGLERALRTPRHWEWAANRQVAIKTMPNYAAGRRFVGTVTASNDSNVTVALDEPVGESITIDYADIEKARTIFVWAATPKPGGPKNRPKAETKKKSTKEDKVQP</sequence>
<dbReference type="SUPFAM" id="SSF74942">
    <property type="entry name" value="YhbC-like, C-terminal domain"/>
    <property type="match status" value="1"/>
</dbReference>
<dbReference type="Pfam" id="PF02576">
    <property type="entry name" value="RimP_N"/>
    <property type="match status" value="1"/>
</dbReference>
<evidence type="ECO:0000313" key="6">
    <source>
        <dbReference type="EMBL" id="CAB4615735.1"/>
    </source>
</evidence>
<dbReference type="HAMAP" id="MF_01077">
    <property type="entry name" value="RimP"/>
    <property type="match status" value="1"/>
</dbReference>
<evidence type="ECO:0000256" key="1">
    <source>
        <dbReference type="ARBA" id="ARBA00022490"/>
    </source>
</evidence>
<dbReference type="InterPro" id="IPR035956">
    <property type="entry name" value="RimP_N_sf"/>
</dbReference>
<dbReference type="GO" id="GO:0000028">
    <property type="term" value="P:ribosomal small subunit assembly"/>
    <property type="evidence" value="ECO:0007669"/>
    <property type="project" value="TreeGrafter"/>
</dbReference>
<feature type="region of interest" description="Disordered" evidence="3">
    <location>
        <begin position="151"/>
        <end position="178"/>
    </location>
</feature>
<dbReference type="CDD" id="cd01734">
    <property type="entry name" value="YlxS_C"/>
    <property type="match status" value="1"/>
</dbReference>
<accession>A0A6J6HW83</accession>
<feature type="domain" description="Ribosome maturation factor RimP C-terminal" evidence="5">
    <location>
        <begin position="81"/>
        <end position="149"/>
    </location>
</feature>
<dbReference type="Gene3D" id="2.30.30.180">
    <property type="entry name" value="Ribosome maturation factor RimP, C-terminal domain"/>
    <property type="match status" value="1"/>
</dbReference>